<protein>
    <submittedName>
        <fullName evidence="1">Uncharacterized protein</fullName>
    </submittedName>
</protein>
<proteinExistence type="predicted"/>
<name>A0A0S1X8Q5_THEBA</name>
<reference evidence="1 2" key="1">
    <citation type="journal article" date="2016" name="Genome Announc.">
        <title>Complete genome sequence of the hyperthermophilic and piezophilic archaeon Thermococcus barophilus Ch5, capable of growth at the expense of hydrogenogenesis from carbon monoxide and formate.</title>
        <authorList>
            <person name="Oger P."/>
            <person name="Sokolova T.G."/>
            <person name="Kozhevnikova D.A."/>
            <person name="Taranov E.A."/>
            <person name="Vannier P."/>
            <person name="Lee H.S."/>
            <person name="Kwon K.K."/>
            <person name="Kang S.G."/>
            <person name="Lee J.H."/>
            <person name="Bonch-Osmolovskaya E.A."/>
            <person name="Lebedinsky A.V."/>
        </authorList>
    </citation>
    <scope>NUCLEOTIDE SEQUENCE [LARGE SCALE GENOMIC DNA]</scope>
    <source>
        <strain evidence="2">Ch5</strain>
    </source>
</reference>
<evidence type="ECO:0000313" key="1">
    <source>
        <dbReference type="EMBL" id="ALM74179.1"/>
    </source>
</evidence>
<gene>
    <name evidence="1" type="ORF">TBCH5v1_0201</name>
</gene>
<evidence type="ECO:0000313" key="2">
    <source>
        <dbReference type="Proteomes" id="UP000066042"/>
    </source>
</evidence>
<sequence>MPNLLMQIFHGGGYMKKLFALLVGLLIVGATAGTAMAFPFGANREVSRTEIERVFNEYHRLLLKGGWLNELRAKWLLFRYGIKKGRTVTYTYSFPKMSSKGGEIQPMGGEQIYLTLEVTPYSYSSMPDYVFVDYHWEWRTPDGYPATEEWGWRGCEDLIYIPYHNGILTFDGQLIYTTLGAGSNSGVTYVGEEETLGGTYINGIYTVLTTRTYTVKDEIVEGYITIIYKIHPSAKGNPVEFAMAYEHTYGNYLFSLLDDPLLNFATSVISLGLALTVAPGWIVYSVTAYTLSSAAESLLDGSWTASVKALWVL</sequence>
<dbReference type="AlphaFoldDB" id="A0A0S1X8Q5"/>
<dbReference type="PATRIC" id="fig|55802.8.peg.198"/>
<accession>A0A0S1X8Q5</accession>
<dbReference type="STRING" id="55802.TBCH5v1_0201"/>
<dbReference type="Proteomes" id="UP000066042">
    <property type="component" value="Chromosome"/>
</dbReference>
<dbReference type="EMBL" id="CP013050">
    <property type="protein sequence ID" value="ALM74179.1"/>
    <property type="molecule type" value="Genomic_DNA"/>
</dbReference>
<organism evidence="1 2">
    <name type="scientific">Thermococcus barophilus</name>
    <dbReference type="NCBI Taxonomy" id="55802"/>
    <lineage>
        <taxon>Archaea</taxon>
        <taxon>Methanobacteriati</taxon>
        <taxon>Methanobacteriota</taxon>
        <taxon>Thermococci</taxon>
        <taxon>Thermococcales</taxon>
        <taxon>Thermococcaceae</taxon>
        <taxon>Thermococcus</taxon>
    </lineage>
</organism>